<dbReference type="EMBL" id="BNBE01000001">
    <property type="protein sequence ID" value="GHG01821.1"/>
    <property type="molecule type" value="Genomic_DNA"/>
</dbReference>
<reference evidence="1" key="1">
    <citation type="journal article" date="2014" name="Int. J. Syst. Evol. Microbiol.">
        <title>Complete genome sequence of Corynebacterium casei LMG S-19264T (=DSM 44701T), isolated from a smear-ripened cheese.</title>
        <authorList>
            <consortium name="US DOE Joint Genome Institute (JGI-PGF)"/>
            <person name="Walter F."/>
            <person name="Albersmeier A."/>
            <person name="Kalinowski J."/>
            <person name="Ruckert C."/>
        </authorList>
    </citation>
    <scope>NUCLEOTIDE SEQUENCE</scope>
    <source>
        <strain evidence="1">JCM 4122</strain>
    </source>
</reference>
<dbReference type="Proteomes" id="UP000632849">
    <property type="component" value="Unassembled WGS sequence"/>
</dbReference>
<protein>
    <submittedName>
        <fullName evidence="1">Uncharacterized protein</fullName>
    </submittedName>
</protein>
<dbReference type="GeneID" id="95663868"/>
<reference evidence="1" key="2">
    <citation type="submission" date="2020-09" db="EMBL/GenBank/DDBJ databases">
        <authorList>
            <person name="Sun Q."/>
            <person name="Ohkuma M."/>
        </authorList>
    </citation>
    <scope>NUCLEOTIDE SEQUENCE</scope>
    <source>
        <strain evidence="1">JCM 4122</strain>
    </source>
</reference>
<evidence type="ECO:0000313" key="2">
    <source>
        <dbReference type="Proteomes" id="UP000632849"/>
    </source>
</evidence>
<gene>
    <name evidence="1" type="ORF">GCM10017667_36790</name>
</gene>
<dbReference type="RefSeq" id="WP_158718738.1">
    <property type="nucleotide sequence ID" value="NZ_BNBE01000001.1"/>
</dbReference>
<accession>A0A919BQ04</accession>
<sequence length="49" mass="5117">MSNAVTEQQVAAETEVAVELPEATRSQLVFDHGAQVQPHICPSAGARAA</sequence>
<keyword evidence="2" id="KW-1185">Reference proteome</keyword>
<name>A0A919BQ04_STRFL</name>
<comment type="caution">
    <text evidence="1">The sequence shown here is derived from an EMBL/GenBank/DDBJ whole genome shotgun (WGS) entry which is preliminary data.</text>
</comment>
<proteinExistence type="predicted"/>
<organism evidence="1 2">
    <name type="scientific">Streptomyces filamentosus</name>
    <name type="common">Streptomyces roseosporus</name>
    <dbReference type="NCBI Taxonomy" id="67294"/>
    <lineage>
        <taxon>Bacteria</taxon>
        <taxon>Bacillati</taxon>
        <taxon>Actinomycetota</taxon>
        <taxon>Actinomycetes</taxon>
        <taxon>Kitasatosporales</taxon>
        <taxon>Streptomycetaceae</taxon>
        <taxon>Streptomyces</taxon>
    </lineage>
</organism>
<evidence type="ECO:0000313" key="1">
    <source>
        <dbReference type="EMBL" id="GHG01821.1"/>
    </source>
</evidence>
<dbReference type="AlphaFoldDB" id="A0A919BQ04"/>